<dbReference type="STRING" id="1895771.BGO89_12130"/>
<keyword evidence="2" id="KW-0378">Hydrolase</keyword>
<reference evidence="5 6" key="1">
    <citation type="submission" date="2016-09" db="EMBL/GenBank/DDBJ databases">
        <title>Genome-resolved meta-omics ties microbial dynamics to process performance in biotechnology for thiocyanate degradation.</title>
        <authorList>
            <person name="Kantor R.S."/>
            <person name="Huddy R.J."/>
            <person name="Iyer R."/>
            <person name="Thomas B.C."/>
            <person name="Brown C.T."/>
            <person name="Anantharaman K."/>
            <person name="Tringe S."/>
            <person name="Hettich R.L."/>
            <person name="Harrison S.T."/>
            <person name="Banfield J.F."/>
        </authorList>
    </citation>
    <scope>NUCLEOTIDE SEQUENCE [LARGE SCALE GENOMIC DNA]</scope>
    <source>
        <strain evidence="5">59-99</strain>
    </source>
</reference>
<evidence type="ECO:0000256" key="2">
    <source>
        <dbReference type="ARBA" id="ARBA00022801"/>
    </source>
</evidence>
<organism evidence="5 6">
    <name type="scientific">Candidatus Kapaibacterium thiocyanatum</name>
    <dbReference type="NCBI Taxonomy" id="1895771"/>
    <lineage>
        <taxon>Bacteria</taxon>
        <taxon>Pseudomonadati</taxon>
        <taxon>Candidatus Kapaibacteriota</taxon>
        <taxon>Candidatus Kapaibacteriia</taxon>
        <taxon>Candidatus Kapaibacteriales</taxon>
        <taxon>Candidatus Kapaibacteriaceae</taxon>
        <taxon>Candidatus Kapaibacterium</taxon>
    </lineage>
</organism>
<dbReference type="Gene3D" id="3.40.50.1700">
    <property type="entry name" value="Glycoside hydrolase family 3 C-terminal domain"/>
    <property type="match status" value="1"/>
</dbReference>
<proteinExistence type="inferred from homology"/>
<protein>
    <recommendedName>
        <fullName evidence="4">Glycoside hydrolase family 3 N-terminal domain-containing protein</fullName>
    </recommendedName>
</protein>
<comment type="similarity">
    <text evidence="1">Belongs to the glycosyl hydrolase 3 family.</text>
</comment>
<keyword evidence="3" id="KW-0326">Glycosidase</keyword>
<dbReference type="AlphaFoldDB" id="A0A1M3KXR1"/>
<evidence type="ECO:0000313" key="6">
    <source>
        <dbReference type="Proteomes" id="UP000184233"/>
    </source>
</evidence>
<dbReference type="InterPro" id="IPR036881">
    <property type="entry name" value="Glyco_hydro_3_C_sf"/>
</dbReference>
<dbReference type="InterPro" id="IPR036962">
    <property type="entry name" value="Glyco_hydro_3_N_sf"/>
</dbReference>
<dbReference type="PANTHER" id="PTHR30480">
    <property type="entry name" value="BETA-HEXOSAMINIDASE-RELATED"/>
    <property type="match status" value="1"/>
</dbReference>
<feature type="domain" description="Glycoside hydrolase family 3 N-terminal" evidence="4">
    <location>
        <begin position="21"/>
        <end position="305"/>
    </location>
</feature>
<dbReference type="Pfam" id="PF00933">
    <property type="entry name" value="Glyco_hydro_3"/>
    <property type="match status" value="1"/>
</dbReference>
<evidence type="ECO:0000256" key="3">
    <source>
        <dbReference type="ARBA" id="ARBA00023295"/>
    </source>
</evidence>
<dbReference type="PANTHER" id="PTHR30480:SF16">
    <property type="entry name" value="GLYCOSIDE HYDROLASE FAMILY 3 DOMAIN PROTEIN"/>
    <property type="match status" value="1"/>
</dbReference>
<dbReference type="EMBL" id="MKVH01000024">
    <property type="protein sequence ID" value="OJX57236.1"/>
    <property type="molecule type" value="Genomic_DNA"/>
</dbReference>
<dbReference type="SUPFAM" id="SSF51445">
    <property type="entry name" value="(Trans)glycosidases"/>
    <property type="match status" value="1"/>
</dbReference>
<comment type="caution">
    <text evidence="5">The sequence shown here is derived from an EMBL/GenBank/DDBJ whole genome shotgun (WGS) entry which is preliminary data.</text>
</comment>
<accession>A0A1M3KXR1</accession>
<dbReference type="InterPro" id="IPR017853">
    <property type="entry name" value="GH"/>
</dbReference>
<dbReference type="Proteomes" id="UP000184233">
    <property type="component" value="Unassembled WGS sequence"/>
</dbReference>
<dbReference type="InterPro" id="IPR050226">
    <property type="entry name" value="NagZ_Beta-hexosaminidase"/>
</dbReference>
<evidence type="ECO:0000259" key="4">
    <source>
        <dbReference type="Pfam" id="PF00933"/>
    </source>
</evidence>
<name>A0A1M3KXR1_9BACT</name>
<sequence length="494" mass="52821">MPRADAKFWSDSSYRNRLYDLVDRGVGGIAVFLGDVETTATMIADLQKRAKGSLLIAADYEYGLPMRLEGGIAFPRAMALGHTLPGITEHVAACIAQEARAIGVHWNFAPVCDVNSNPSNPIINTRSFGEDPATVAAHAVAYVRGTQRHAVLACGKHVPGHGDTDVDSHVSLPTITATADVAATREFAPFRAVVDAGVETLMIGHMLVPFLDPALPASLSHAVVTDLVRKEWGFDGLVTTDALDMKAIASTWTSAEAAVMSVLAGNDVVLLPEDPVEAIRALVSALENGTVSEERLAESERRWQRAREFTGIGEAPSAPIVIDQSSHAVIALQAAQGAMRISGDVDLLPITRHNQYAAFAVIDEADADAATTWFHYLAKATEGNSDFGYLDDSIDDADLDVLRNGIADADVVVFAFFGKAVAYRGHMSDMDRLPAIMRRLAGDKPIVIVVCGSPYGMENLPHSLILHMYSDTVPSLAASVLRLTGRETPPGMQS</sequence>
<evidence type="ECO:0000313" key="5">
    <source>
        <dbReference type="EMBL" id="OJX57236.1"/>
    </source>
</evidence>
<dbReference type="GO" id="GO:0005975">
    <property type="term" value="P:carbohydrate metabolic process"/>
    <property type="evidence" value="ECO:0007669"/>
    <property type="project" value="InterPro"/>
</dbReference>
<gene>
    <name evidence="5" type="ORF">BGO89_12130</name>
</gene>
<dbReference type="Gene3D" id="3.20.20.300">
    <property type="entry name" value="Glycoside hydrolase, family 3, N-terminal domain"/>
    <property type="match status" value="1"/>
</dbReference>
<dbReference type="GO" id="GO:0004553">
    <property type="term" value="F:hydrolase activity, hydrolyzing O-glycosyl compounds"/>
    <property type="evidence" value="ECO:0007669"/>
    <property type="project" value="InterPro"/>
</dbReference>
<evidence type="ECO:0000256" key="1">
    <source>
        <dbReference type="ARBA" id="ARBA00005336"/>
    </source>
</evidence>
<dbReference type="InterPro" id="IPR001764">
    <property type="entry name" value="Glyco_hydro_3_N"/>
</dbReference>
<dbReference type="GO" id="GO:0009254">
    <property type="term" value="P:peptidoglycan turnover"/>
    <property type="evidence" value="ECO:0007669"/>
    <property type="project" value="TreeGrafter"/>
</dbReference>